<comment type="similarity">
    <text evidence="7">Belongs to the organic radical-activating enzymes family.</text>
</comment>
<evidence type="ECO:0000256" key="2">
    <source>
        <dbReference type="ARBA" id="ARBA00022485"/>
    </source>
</evidence>
<dbReference type="AlphaFoldDB" id="A0A354M647"/>
<evidence type="ECO:0000256" key="6">
    <source>
        <dbReference type="ARBA" id="ARBA00023014"/>
    </source>
</evidence>
<keyword evidence="4" id="KW-0479">Metal-binding</keyword>
<evidence type="ECO:0000313" key="9">
    <source>
        <dbReference type="EMBL" id="HBJ09986.1"/>
    </source>
</evidence>
<dbReference type="PROSITE" id="PS51918">
    <property type="entry name" value="RADICAL_SAM"/>
    <property type="match status" value="1"/>
</dbReference>
<dbReference type="InterPro" id="IPR013785">
    <property type="entry name" value="Aldolase_TIM"/>
</dbReference>
<dbReference type="RefSeq" id="WP_022600052.1">
    <property type="nucleotide sequence ID" value="NZ_AP028032.1"/>
</dbReference>
<dbReference type="Gene3D" id="3.20.20.70">
    <property type="entry name" value="Aldolase class I"/>
    <property type="match status" value="1"/>
</dbReference>
<dbReference type="SFLD" id="SFLDG01066">
    <property type="entry name" value="organic_radical-activating_enz"/>
    <property type="match status" value="1"/>
</dbReference>
<evidence type="ECO:0000259" key="8">
    <source>
        <dbReference type="PROSITE" id="PS51918"/>
    </source>
</evidence>
<dbReference type="PANTHER" id="PTHR30352">
    <property type="entry name" value="PYRUVATE FORMATE-LYASE-ACTIVATING ENZYME"/>
    <property type="match status" value="1"/>
</dbReference>
<dbReference type="InterPro" id="IPR007197">
    <property type="entry name" value="rSAM"/>
</dbReference>
<evidence type="ECO:0000256" key="3">
    <source>
        <dbReference type="ARBA" id="ARBA00022691"/>
    </source>
</evidence>
<keyword evidence="6" id="KW-0411">Iron-sulfur</keyword>
<dbReference type="SFLD" id="SFLDF00299">
    <property type="entry name" value="anaerobic_ribonucleoside-triph"/>
    <property type="match status" value="1"/>
</dbReference>
<reference evidence="9 10" key="1">
    <citation type="journal article" date="2018" name="Nat. Biotechnol.">
        <title>A standardized bacterial taxonomy based on genome phylogeny substantially revises the tree of life.</title>
        <authorList>
            <person name="Parks D.H."/>
            <person name="Chuvochina M."/>
            <person name="Waite D.W."/>
            <person name="Rinke C."/>
            <person name="Skarshewski A."/>
            <person name="Chaumeil P.A."/>
            <person name="Hugenholtz P."/>
        </authorList>
    </citation>
    <scope>NUCLEOTIDE SEQUENCE [LARGE SCALE GENOMIC DNA]</scope>
    <source>
        <strain evidence="9">UBA11482</strain>
    </source>
</reference>
<dbReference type="SFLD" id="SFLDS00029">
    <property type="entry name" value="Radical_SAM"/>
    <property type="match status" value="1"/>
</dbReference>
<dbReference type="SUPFAM" id="SSF102114">
    <property type="entry name" value="Radical SAM enzymes"/>
    <property type="match status" value="1"/>
</dbReference>
<dbReference type="InterPro" id="IPR058240">
    <property type="entry name" value="rSAM_sf"/>
</dbReference>
<dbReference type="GO" id="GO:0043365">
    <property type="term" value="F:[formate-C-acetyltransferase]-activating enzyme activity"/>
    <property type="evidence" value="ECO:0007669"/>
    <property type="project" value="InterPro"/>
</dbReference>
<dbReference type="GeneID" id="92928973"/>
<name>A0A354M647_9BACT</name>
<protein>
    <recommendedName>
        <fullName evidence="7">Anaerobic ribonucleoside-triphosphate reductase-activating protein</fullName>
        <ecNumber evidence="7">1.97.1.-</ecNumber>
    </recommendedName>
</protein>
<proteinExistence type="inferred from homology"/>
<dbReference type="Pfam" id="PF13353">
    <property type="entry name" value="Fer4_12"/>
    <property type="match status" value="1"/>
</dbReference>
<keyword evidence="7" id="KW-0560">Oxidoreductase</keyword>
<dbReference type="GO" id="GO:0004748">
    <property type="term" value="F:ribonucleoside-diphosphate reductase activity, thioredoxin disulfide as acceptor"/>
    <property type="evidence" value="ECO:0007669"/>
    <property type="project" value="TreeGrafter"/>
</dbReference>
<dbReference type="Proteomes" id="UP000262954">
    <property type="component" value="Unassembled WGS sequence"/>
</dbReference>
<dbReference type="InterPro" id="IPR012837">
    <property type="entry name" value="NrdG"/>
</dbReference>
<keyword evidence="2" id="KW-0004">4Fe-4S</keyword>
<dbReference type="PIRSF" id="PIRSF000368">
    <property type="entry name" value="NrdG"/>
    <property type="match status" value="1"/>
</dbReference>
<dbReference type="InterPro" id="IPR034457">
    <property type="entry name" value="Organic_radical-activating"/>
</dbReference>
<dbReference type="NCBIfam" id="TIGR02491">
    <property type="entry name" value="NrdG"/>
    <property type="match status" value="1"/>
</dbReference>
<dbReference type="EC" id="1.97.1.-" evidence="7"/>
<keyword evidence="5" id="KW-0408">Iron</keyword>
<dbReference type="CDD" id="cd01335">
    <property type="entry name" value="Radical_SAM"/>
    <property type="match status" value="1"/>
</dbReference>
<evidence type="ECO:0000256" key="7">
    <source>
        <dbReference type="PIRNR" id="PIRNR000368"/>
    </source>
</evidence>
<dbReference type="GO" id="GO:0046872">
    <property type="term" value="F:metal ion binding"/>
    <property type="evidence" value="ECO:0007669"/>
    <property type="project" value="UniProtKB-KW"/>
</dbReference>
<evidence type="ECO:0000256" key="1">
    <source>
        <dbReference type="ARBA" id="ARBA00001966"/>
    </source>
</evidence>
<keyword evidence="3" id="KW-0949">S-adenosyl-L-methionine</keyword>
<dbReference type="EMBL" id="DNWC01000168">
    <property type="protein sequence ID" value="HBJ09986.1"/>
    <property type="molecule type" value="Genomic_DNA"/>
</dbReference>
<comment type="function">
    <text evidence="7">Activation of anaerobic ribonucleoside-triphosphate reductase under anaerobic conditions by generation of an organic free radical, using S-adenosylmethionine and reduced flavodoxin as cosubstrates to produce 5'-deoxy-adenosine.</text>
</comment>
<comment type="cofactor">
    <cofactor evidence="1">
        <name>[4Fe-4S] cluster</name>
        <dbReference type="ChEBI" id="CHEBI:49883"/>
    </cofactor>
</comment>
<evidence type="ECO:0000313" key="10">
    <source>
        <dbReference type="Proteomes" id="UP000262954"/>
    </source>
</evidence>
<feature type="domain" description="Radical SAM core" evidence="8">
    <location>
        <begin position="16"/>
        <end position="170"/>
    </location>
</feature>
<dbReference type="GO" id="GO:0051539">
    <property type="term" value="F:4 iron, 4 sulfur cluster binding"/>
    <property type="evidence" value="ECO:0007669"/>
    <property type="project" value="UniProtKB-KW"/>
</dbReference>
<accession>A0A354M647</accession>
<dbReference type="SFLD" id="SFLDG01063">
    <property type="entry name" value="activating_enzymes__group_1"/>
    <property type="match status" value="1"/>
</dbReference>
<dbReference type="PANTHER" id="PTHR30352:SF2">
    <property type="entry name" value="ANAEROBIC RIBONUCLEOSIDE-TRIPHOSPHATE REDUCTASE-ACTIVATING PROTEIN"/>
    <property type="match status" value="1"/>
</dbReference>
<evidence type="ECO:0000256" key="5">
    <source>
        <dbReference type="ARBA" id="ARBA00023004"/>
    </source>
</evidence>
<sequence length="170" mass="19331">MIDYIYILDIVEDTTVDGPGLRTSVYSAGCPHRCPGCHNPQSWDICNGKKMSLNEILSVIKSNDFDNVTFSGGDPFFQPEAFTELARRIKEETSKNIWCYTGYLYEEIVASARLSLLLPYIDVLVDGRFVETQKDTSLFFRGSRNQRLIDVPVSLRQDRAVEFVYDPVSV</sequence>
<organism evidence="9 10">
    <name type="scientific">Coprobacter fastidiosus</name>
    <dbReference type="NCBI Taxonomy" id="1099853"/>
    <lineage>
        <taxon>Bacteria</taxon>
        <taxon>Pseudomonadati</taxon>
        <taxon>Bacteroidota</taxon>
        <taxon>Bacteroidia</taxon>
        <taxon>Bacteroidales</taxon>
        <taxon>Barnesiellaceae</taxon>
        <taxon>Coprobacter</taxon>
    </lineage>
</organism>
<gene>
    <name evidence="9" type="primary">nrdG</name>
    <name evidence="9" type="ORF">DDY73_13395</name>
</gene>
<comment type="caution">
    <text evidence="9">The sequence shown here is derived from an EMBL/GenBank/DDBJ whole genome shotgun (WGS) entry which is preliminary data.</text>
</comment>
<evidence type="ECO:0000256" key="4">
    <source>
        <dbReference type="ARBA" id="ARBA00022723"/>
    </source>
</evidence>